<dbReference type="GO" id="GO:0005886">
    <property type="term" value="C:plasma membrane"/>
    <property type="evidence" value="ECO:0007669"/>
    <property type="project" value="UniProtKB-SubCell"/>
</dbReference>
<feature type="transmembrane region" description="Helical" evidence="8">
    <location>
        <begin position="443"/>
        <end position="465"/>
    </location>
</feature>
<dbReference type="EMBL" id="QEKW01000005">
    <property type="protein sequence ID" value="PVZ10001.1"/>
    <property type="molecule type" value="Genomic_DNA"/>
</dbReference>
<dbReference type="InterPro" id="IPR004638">
    <property type="entry name" value="EmrB-like"/>
</dbReference>
<dbReference type="InterPro" id="IPR020846">
    <property type="entry name" value="MFS_dom"/>
</dbReference>
<evidence type="ECO:0000256" key="8">
    <source>
        <dbReference type="SAM" id="Phobius"/>
    </source>
</evidence>
<dbReference type="InterPro" id="IPR008969">
    <property type="entry name" value="CarboxyPept-like_regulatory"/>
</dbReference>
<dbReference type="Gene3D" id="1.20.1250.20">
    <property type="entry name" value="MFS general substrate transporter like domains"/>
    <property type="match status" value="1"/>
</dbReference>
<comment type="subcellular location">
    <subcellularLocation>
        <location evidence="1">Cell membrane</location>
        <topology evidence="1">Multi-pass membrane protein</topology>
    </subcellularLocation>
</comment>
<evidence type="ECO:0000256" key="3">
    <source>
        <dbReference type="ARBA" id="ARBA00022475"/>
    </source>
</evidence>
<feature type="transmembrane region" description="Helical" evidence="8">
    <location>
        <begin position="273"/>
        <end position="299"/>
    </location>
</feature>
<evidence type="ECO:0000256" key="1">
    <source>
        <dbReference type="ARBA" id="ARBA00004651"/>
    </source>
</evidence>
<dbReference type="NCBIfam" id="TIGR00711">
    <property type="entry name" value="efflux_EmrB"/>
    <property type="match status" value="1"/>
</dbReference>
<evidence type="ECO:0000256" key="4">
    <source>
        <dbReference type="ARBA" id="ARBA00022692"/>
    </source>
</evidence>
<organism evidence="10 11">
    <name type="scientific">Actinomycetospora cinnamomea</name>
    <dbReference type="NCBI Taxonomy" id="663609"/>
    <lineage>
        <taxon>Bacteria</taxon>
        <taxon>Bacillati</taxon>
        <taxon>Actinomycetota</taxon>
        <taxon>Actinomycetes</taxon>
        <taxon>Pseudonocardiales</taxon>
        <taxon>Pseudonocardiaceae</taxon>
        <taxon>Actinomycetospora</taxon>
    </lineage>
</organism>
<dbReference type="GO" id="GO:0022857">
    <property type="term" value="F:transmembrane transporter activity"/>
    <property type="evidence" value="ECO:0007669"/>
    <property type="project" value="InterPro"/>
</dbReference>
<evidence type="ECO:0000313" key="11">
    <source>
        <dbReference type="Proteomes" id="UP000245639"/>
    </source>
</evidence>
<dbReference type="PROSITE" id="PS50850">
    <property type="entry name" value="MFS"/>
    <property type="match status" value="1"/>
</dbReference>
<dbReference type="PRINTS" id="PR01036">
    <property type="entry name" value="TCRTETB"/>
</dbReference>
<feature type="transmembrane region" description="Helical" evidence="8">
    <location>
        <begin position="12"/>
        <end position="37"/>
    </location>
</feature>
<reference evidence="10 11" key="1">
    <citation type="submission" date="2018-04" db="EMBL/GenBank/DDBJ databases">
        <title>Genomic Encyclopedia of Type Strains, Phase IV (KMG-IV): sequencing the most valuable type-strain genomes for metagenomic binning, comparative biology and taxonomic classification.</title>
        <authorList>
            <person name="Goeker M."/>
        </authorList>
    </citation>
    <scope>NUCLEOTIDE SEQUENCE [LARGE SCALE GENOMIC DNA]</scope>
    <source>
        <strain evidence="10 11">DSM 45771</strain>
    </source>
</reference>
<dbReference type="Gene3D" id="2.60.40.1120">
    <property type="entry name" value="Carboxypeptidase-like, regulatory domain"/>
    <property type="match status" value="1"/>
</dbReference>
<feature type="region of interest" description="Disordered" evidence="7">
    <location>
        <begin position="470"/>
        <end position="494"/>
    </location>
</feature>
<feature type="transmembrane region" description="Helical" evidence="8">
    <location>
        <begin position="104"/>
        <end position="125"/>
    </location>
</feature>
<gene>
    <name evidence="10" type="ORF">C8D89_10574</name>
</gene>
<feature type="transmembrane region" description="Helical" evidence="8">
    <location>
        <begin position="203"/>
        <end position="221"/>
    </location>
</feature>
<dbReference type="CDD" id="cd17321">
    <property type="entry name" value="MFS_MMR_MDR_like"/>
    <property type="match status" value="1"/>
</dbReference>
<dbReference type="RefSeq" id="WP_207787180.1">
    <property type="nucleotide sequence ID" value="NZ_QEKW01000005.1"/>
</dbReference>
<dbReference type="Gene3D" id="1.20.1720.10">
    <property type="entry name" value="Multidrug resistance protein D"/>
    <property type="match status" value="1"/>
</dbReference>
<feature type="transmembrane region" description="Helical" evidence="8">
    <location>
        <begin position="137"/>
        <end position="159"/>
    </location>
</feature>
<feature type="transmembrane region" description="Helical" evidence="8">
    <location>
        <begin position="233"/>
        <end position="252"/>
    </location>
</feature>
<feature type="transmembrane region" description="Helical" evidence="8">
    <location>
        <begin position="339"/>
        <end position="358"/>
    </location>
</feature>
<keyword evidence="6 8" id="KW-0472">Membrane</keyword>
<dbReference type="Pfam" id="PF13620">
    <property type="entry name" value="CarboxypepD_reg"/>
    <property type="match status" value="1"/>
</dbReference>
<dbReference type="Proteomes" id="UP000245639">
    <property type="component" value="Unassembled WGS sequence"/>
</dbReference>
<keyword evidence="2" id="KW-0813">Transport</keyword>
<keyword evidence="11" id="KW-1185">Reference proteome</keyword>
<evidence type="ECO:0000259" key="9">
    <source>
        <dbReference type="PROSITE" id="PS50850"/>
    </source>
</evidence>
<evidence type="ECO:0000256" key="7">
    <source>
        <dbReference type="SAM" id="MobiDB-lite"/>
    </source>
</evidence>
<dbReference type="InterPro" id="IPR011701">
    <property type="entry name" value="MFS"/>
</dbReference>
<feature type="compositionally biased region" description="Acidic residues" evidence="7">
    <location>
        <begin position="479"/>
        <end position="494"/>
    </location>
</feature>
<dbReference type="PANTHER" id="PTHR42718">
    <property type="entry name" value="MAJOR FACILITATOR SUPERFAMILY MULTIDRUG TRANSPORTER MFSC"/>
    <property type="match status" value="1"/>
</dbReference>
<feature type="domain" description="Major facilitator superfamily (MFS) profile" evidence="9">
    <location>
        <begin position="13"/>
        <end position="462"/>
    </location>
</feature>
<dbReference type="InterPro" id="IPR005829">
    <property type="entry name" value="Sugar_transporter_CS"/>
</dbReference>
<feature type="transmembrane region" description="Helical" evidence="8">
    <location>
        <begin position="413"/>
        <end position="431"/>
    </location>
</feature>
<dbReference type="SUPFAM" id="SSF103473">
    <property type="entry name" value="MFS general substrate transporter"/>
    <property type="match status" value="1"/>
</dbReference>
<dbReference type="PROSITE" id="PS00217">
    <property type="entry name" value="SUGAR_TRANSPORT_2"/>
    <property type="match status" value="1"/>
</dbReference>
<sequence>MSSPEPDPRRWRALAVCLIAGFMTLLDVSIVNVALPAMQRGVGASSAELSWVVSGYALTFGLVLVASGRLGDDRGRKKMFLISLALFTLTSAAAGIAPNAETLVAARLLQGAAGGMLNPQVIGFIQQLFQGRERGRAFGLFGAAIGVSTAIGPLLGGLLLEWGGEADGWRWVFYVNVPIGVLALVLGARLLPRDTVTGGERQPLDAVGALLLGGAVVSLMIPLVLSERDPASAPWWLLAAFVVLLVAFVSWERRARRVHGHPLVDFALLRTRSYALGTSLGLLYFAGFTAIFFVTTLFLQTGRGYTPLQAGLALTPFALGSAVSSAIGGRLVSRLGKPLVVGGLVAVAVGLIAVDIVLRLDPEQVGWAIAGPLLVAGLGSGFVIAPNQTLALEEVPAREGGTAAGVLQTGQRVGSAIGISAVGAVFFGQLASTGGDWSRAISLGLLGAVGFVVLALVLGVVDLLVGRRRQPSPGAAPDAEPDAETAAETAEVGDADADATDQAALPPGLHGRVTDAQGAAVGGATLTLVGRDGDEAAVVTTGDDGVFRLVPPATGTYQLVTRAGEHRPDVAWVDVSTGGRVVRDVVLAGPQRSTAG</sequence>
<proteinExistence type="predicted"/>
<feature type="transmembrane region" description="Helical" evidence="8">
    <location>
        <begin position="49"/>
        <end position="67"/>
    </location>
</feature>
<dbReference type="AlphaFoldDB" id="A0A2U1FCS7"/>
<evidence type="ECO:0000256" key="5">
    <source>
        <dbReference type="ARBA" id="ARBA00022989"/>
    </source>
</evidence>
<feature type="transmembrane region" description="Helical" evidence="8">
    <location>
        <begin position="79"/>
        <end position="98"/>
    </location>
</feature>
<keyword evidence="5 8" id="KW-1133">Transmembrane helix</keyword>
<dbReference type="Pfam" id="PF07690">
    <property type="entry name" value="MFS_1"/>
    <property type="match status" value="1"/>
</dbReference>
<dbReference type="InterPro" id="IPR036259">
    <property type="entry name" value="MFS_trans_sf"/>
</dbReference>
<feature type="transmembrane region" description="Helical" evidence="8">
    <location>
        <begin position="171"/>
        <end position="191"/>
    </location>
</feature>
<dbReference type="PANTHER" id="PTHR42718:SF39">
    <property type="entry name" value="ACTINORHODIN TRANSPORTER-RELATED"/>
    <property type="match status" value="1"/>
</dbReference>
<name>A0A2U1FCS7_9PSEU</name>
<feature type="transmembrane region" description="Helical" evidence="8">
    <location>
        <begin position="311"/>
        <end position="332"/>
    </location>
</feature>
<protein>
    <submittedName>
        <fullName evidence="10">EmrB/QacA subfamily drug resistance transporter</fullName>
    </submittedName>
</protein>
<dbReference type="SUPFAM" id="SSF49464">
    <property type="entry name" value="Carboxypeptidase regulatory domain-like"/>
    <property type="match status" value="1"/>
</dbReference>
<evidence type="ECO:0000256" key="6">
    <source>
        <dbReference type="ARBA" id="ARBA00023136"/>
    </source>
</evidence>
<accession>A0A2U1FCS7</accession>
<feature type="transmembrane region" description="Helical" evidence="8">
    <location>
        <begin position="364"/>
        <end position="385"/>
    </location>
</feature>
<keyword evidence="4 8" id="KW-0812">Transmembrane</keyword>
<comment type="caution">
    <text evidence="10">The sequence shown here is derived from an EMBL/GenBank/DDBJ whole genome shotgun (WGS) entry which is preliminary data.</text>
</comment>
<keyword evidence="3" id="KW-1003">Cell membrane</keyword>
<evidence type="ECO:0000313" key="10">
    <source>
        <dbReference type="EMBL" id="PVZ10001.1"/>
    </source>
</evidence>
<evidence type="ECO:0000256" key="2">
    <source>
        <dbReference type="ARBA" id="ARBA00022448"/>
    </source>
</evidence>